<comment type="catalytic activity">
    <reaction evidence="1">
        <text>thiamine + H2O = 5-(2-hydroxyethyl)-4-methylthiazole + 4-amino-5-hydroxymethyl-2-methylpyrimidine + H(+)</text>
        <dbReference type="Rhea" id="RHEA:17509"/>
        <dbReference type="ChEBI" id="CHEBI:15377"/>
        <dbReference type="ChEBI" id="CHEBI:15378"/>
        <dbReference type="ChEBI" id="CHEBI:16892"/>
        <dbReference type="ChEBI" id="CHEBI:17957"/>
        <dbReference type="ChEBI" id="CHEBI:18385"/>
        <dbReference type="EC" id="3.5.99.2"/>
    </reaction>
</comment>
<dbReference type="PANTHER" id="PTHR43198">
    <property type="entry name" value="BIFUNCTIONAL TH2 PROTEIN"/>
    <property type="match status" value="1"/>
</dbReference>
<keyword evidence="1" id="KW-0378">Hydrolase</keyword>
<keyword evidence="1" id="KW-0784">Thiamine biosynthesis</keyword>
<reference evidence="3" key="1">
    <citation type="submission" date="2020-01" db="EMBL/GenBank/DDBJ databases">
        <authorList>
            <person name="Yang Y."/>
            <person name="Kwon Y.M."/>
        </authorList>
    </citation>
    <scope>NUCLEOTIDE SEQUENCE</scope>
    <source>
        <strain evidence="3">PG104</strain>
        <plasmid evidence="3">unnamed1</plasmid>
    </source>
</reference>
<dbReference type="GO" id="GO:0005829">
    <property type="term" value="C:cytosol"/>
    <property type="evidence" value="ECO:0007669"/>
    <property type="project" value="TreeGrafter"/>
</dbReference>
<comment type="similarity">
    <text evidence="1">Belongs to the TenA family.</text>
</comment>
<evidence type="ECO:0000313" key="4">
    <source>
        <dbReference type="Proteomes" id="UP000679284"/>
    </source>
</evidence>
<dbReference type="InterPro" id="IPR016084">
    <property type="entry name" value="Haem_Oase-like_multi-hlx"/>
</dbReference>
<dbReference type="EMBL" id="CP047290">
    <property type="protein sequence ID" value="QUS37021.1"/>
    <property type="molecule type" value="Genomic_DNA"/>
</dbReference>
<dbReference type="InterPro" id="IPR050967">
    <property type="entry name" value="Thiamine_Salvage_TenA"/>
</dbReference>
<dbReference type="EC" id="3.5.99.2" evidence="1"/>
<dbReference type="UniPathway" id="UPA00060"/>
<dbReference type="Pfam" id="PF03070">
    <property type="entry name" value="TENA_THI-4"/>
    <property type="match status" value="1"/>
</dbReference>
<keyword evidence="4" id="KW-1185">Reference proteome</keyword>
<comment type="catalytic activity">
    <reaction evidence="1">
        <text>4-amino-5-aminomethyl-2-methylpyrimidine + H2O = 4-amino-5-hydroxymethyl-2-methylpyrimidine + NH4(+)</text>
        <dbReference type="Rhea" id="RHEA:31799"/>
        <dbReference type="ChEBI" id="CHEBI:15377"/>
        <dbReference type="ChEBI" id="CHEBI:16892"/>
        <dbReference type="ChEBI" id="CHEBI:28938"/>
        <dbReference type="ChEBI" id="CHEBI:63416"/>
        <dbReference type="EC" id="3.5.99.2"/>
    </reaction>
</comment>
<protein>
    <recommendedName>
        <fullName evidence="1">Aminopyrimidine aminohydrolase</fullName>
        <ecNumber evidence="1">3.5.99.2</ecNumber>
    </recommendedName>
</protein>
<evidence type="ECO:0000256" key="1">
    <source>
        <dbReference type="RuleBase" id="RU363093"/>
    </source>
</evidence>
<sequence length="222" mass="23919">MTGFTQTLAAATASLNRQIHAMPFNRALADGTLPEATFRGYIVQDAHYLEGFARALALVAAKASDPDAIALLASSAAGAISAERSLHAHYMQLFGVSAEQFAATEVSAACDHYVSYLLRVAAIGNFAEGVAALLPCFWIYRDVGRAIAERAAPGNPYAAWIDTYAGEAFDEGVTRMLALTDRVAAAGDAACRARMQAAFARCCWHEWHFWDSAYHERGWPAP</sequence>
<feature type="domain" description="Thiaminase-2/PQQC" evidence="2">
    <location>
        <begin position="15"/>
        <end position="215"/>
    </location>
</feature>
<dbReference type="InterPro" id="IPR004305">
    <property type="entry name" value="Thiaminase-2/PQQC"/>
</dbReference>
<dbReference type="Gene3D" id="1.20.910.10">
    <property type="entry name" value="Heme oxygenase-like"/>
    <property type="match status" value="1"/>
</dbReference>
<organism evidence="3 4">
    <name type="scientific">Falsirhodobacter algicola</name>
    <dbReference type="NCBI Taxonomy" id="2692330"/>
    <lineage>
        <taxon>Bacteria</taxon>
        <taxon>Pseudomonadati</taxon>
        <taxon>Pseudomonadota</taxon>
        <taxon>Alphaproteobacteria</taxon>
        <taxon>Rhodobacterales</taxon>
        <taxon>Paracoccaceae</taxon>
        <taxon>Falsirhodobacter</taxon>
    </lineage>
</organism>
<gene>
    <name evidence="3" type="primary">tenA</name>
    <name evidence="3" type="ORF">GR316_11555</name>
</gene>
<dbReference type="RefSeq" id="WP_211785300.1">
    <property type="nucleotide sequence ID" value="NZ_CP047290.1"/>
</dbReference>
<evidence type="ECO:0000313" key="3">
    <source>
        <dbReference type="EMBL" id="QUS37021.1"/>
    </source>
</evidence>
<keyword evidence="3" id="KW-0614">Plasmid</keyword>
<dbReference type="GO" id="GO:0009229">
    <property type="term" value="P:thiamine diphosphate biosynthetic process"/>
    <property type="evidence" value="ECO:0007669"/>
    <property type="project" value="UniProtKB-UniPathway"/>
</dbReference>
<dbReference type="KEGG" id="fap:GR316_11555"/>
<dbReference type="GO" id="GO:0009228">
    <property type="term" value="P:thiamine biosynthetic process"/>
    <property type="evidence" value="ECO:0007669"/>
    <property type="project" value="UniProtKB-KW"/>
</dbReference>
<dbReference type="SUPFAM" id="SSF48613">
    <property type="entry name" value="Heme oxygenase-like"/>
    <property type="match status" value="1"/>
</dbReference>
<geneLocation type="plasmid" evidence="3 4">
    <name>unnamed1</name>
</geneLocation>
<accession>A0A8J8MUM8</accession>
<name>A0A8J8MUM8_9RHOB</name>
<dbReference type="InterPro" id="IPR027574">
    <property type="entry name" value="Thiaminase_II"/>
</dbReference>
<dbReference type="Proteomes" id="UP000679284">
    <property type="component" value="Plasmid unnamed1"/>
</dbReference>
<dbReference type="NCBIfam" id="TIGR04306">
    <property type="entry name" value="salvage_TenA"/>
    <property type="match status" value="1"/>
</dbReference>
<comment type="function">
    <text evidence="1">Catalyzes an amino-pyrimidine hydrolysis reaction at the C5' of the pyrimidine moiety of thiamine compounds, a reaction that is part of a thiamine salvage pathway.</text>
</comment>
<evidence type="ECO:0000259" key="2">
    <source>
        <dbReference type="Pfam" id="PF03070"/>
    </source>
</evidence>
<dbReference type="AlphaFoldDB" id="A0A8J8MUM8"/>
<dbReference type="PANTHER" id="PTHR43198:SF2">
    <property type="entry name" value="SI:CH1073-67J19.1-RELATED"/>
    <property type="match status" value="1"/>
</dbReference>
<proteinExistence type="inferred from homology"/>
<comment type="pathway">
    <text evidence="1">Cofactor biosynthesis; thiamine diphosphate biosynthesis.</text>
</comment>
<dbReference type="GO" id="GO:0050334">
    <property type="term" value="F:thiaminase activity"/>
    <property type="evidence" value="ECO:0007669"/>
    <property type="project" value="UniProtKB-EC"/>
</dbReference>
<dbReference type="CDD" id="cd19365">
    <property type="entry name" value="TenA_C-like"/>
    <property type="match status" value="1"/>
</dbReference>